<dbReference type="Pfam" id="PF00745">
    <property type="entry name" value="GlutR_dimer"/>
    <property type="match status" value="1"/>
</dbReference>
<dbReference type="PIRSF" id="PIRSF000445">
    <property type="entry name" value="4pyrrol_synth_GluRdtase"/>
    <property type="match status" value="1"/>
</dbReference>
<dbReference type="InterPro" id="IPR015896">
    <property type="entry name" value="4pyrrol_synth_GluRdtase_dimer"/>
</dbReference>
<dbReference type="InterPro" id="IPR015895">
    <property type="entry name" value="4pyrrol_synth_GluRdtase_N"/>
</dbReference>
<dbReference type="SUPFAM" id="SSF69742">
    <property type="entry name" value="Glutamyl tRNA-reductase catalytic, N-terminal domain"/>
    <property type="match status" value="1"/>
</dbReference>
<feature type="site" description="Important for activity" evidence="8">
    <location>
        <position position="97"/>
    </location>
</feature>
<feature type="active site" description="Nucleophile" evidence="8">
    <location>
        <position position="48"/>
    </location>
</feature>
<dbReference type="InterPro" id="IPR006151">
    <property type="entry name" value="Shikm_DH/Glu-tRNA_Rdtase"/>
</dbReference>
<feature type="binding site" evidence="8">
    <location>
        <begin position="184"/>
        <end position="189"/>
    </location>
    <ligand>
        <name>NADP(+)</name>
        <dbReference type="ChEBI" id="CHEBI:58349"/>
    </ligand>
</feature>
<organism evidence="12 13">
    <name type="scientific">Brooklawnia cerclae</name>
    <dbReference type="NCBI Taxonomy" id="349934"/>
    <lineage>
        <taxon>Bacteria</taxon>
        <taxon>Bacillati</taxon>
        <taxon>Actinomycetota</taxon>
        <taxon>Actinomycetes</taxon>
        <taxon>Propionibacteriales</taxon>
        <taxon>Propionibacteriaceae</taxon>
        <taxon>Brooklawnia</taxon>
    </lineage>
</organism>
<evidence type="ECO:0000256" key="4">
    <source>
        <dbReference type="ARBA" id="ARBA00022857"/>
    </source>
</evidence>
<feature type="domain" description="Glutamyl-tRNA reductase N-terminal" evidence="11">
    <location>
        <begin position="7"/>
        <end position="151"/>
    </location>
</feature>
<keyword evidence="5 8" id="KW-0560">Oxidoreductase</keyword>
<dbReference type="Gene3D" id="3.30.460.30">
    <property type="entry name" value="Glutamyl-tRNA reductase, N-terminal domain"/>
    <property type="match status" value="1"/>
</dbReference>
<feature type="domain" description="Quinate/shikimate 5-dehydrogenase/glutamyl-tRNA reductase" evidence="10">
    <location>
        <begin position="167"/>
        <end position="295"/>
    </location>
</feature>
<dbReference type="PANTHER" id="PTHR43013:SF1">
    <property type="entry name" value="GLUTAMYL-TRNA REDUCTASE"/>
    <property type="match status" value="1"/>
</dbReference>
<evidence type="ECO:0000313" key="12">
    <source>
        <dbReference type="EMBL" id="NIH55527.1"/>
    </source>
</evidence>
<evidence type="ECO:0000256" key="5">
    <source>
        <dbReference type="ARBA" id="ARBA00023002"/>
    </source>
</evidence>
<evidence type="ECO:0000256" key="1">
    <source>
        <dbReference type="ARBA" id="ARBA00005059"/>
    </source>
</evidence>
<feature type="domain" description="Tetrapyrrole biosynthesis glutamyl-tRNA reductase dimerisation" evidence="9">
    <location>
        <begin position="311"/>
        <end position="406"/>
    </location>
</feature>
<dbReference type="InterPro" id="IPR018214">
    <property type="entry name" value="GluRdtase_CS"/>
</dbReference>
<name>A0ABX0SAW0_9ACTN</name>
<dbReference type="PANTHER" id="PTHR43013">
    <property type="entry name" value="GLUTAMYL-TRNA REDUCTASE"/>
    <property type="match status" value="1"/>
</dbReference>
<dbReference type="GO" id="GO:0008883">
    <property type="term" value="F:glutamyl-tRNA reductase activity"/>
    <property type="evidence" value="ECO:0007669"/>
    <property type="project" value="UniProtKB-EC"/>
</dbReference>
<dbReference type="InterPro" id="IPR036343">
    <property type="entry name" value="GluRdtase_N_sf"/>
</dbReference>
<feature type="binding site" evidence="8">
    <location>
        <begin position="112"/>
        <end position="114"/>
    </location>
    <ligand>
        <name>substrate</name>
    </ligand>
</feature>
<evidence type="ECO:0000259" key="10">
    <source>
        <dbReference type="Pfam" id="PF01488"/>
    </source>
</evidence>
<dbReference type="Pfam" id="PF01488">
    <property type="entry name" value="Shikimate_DH"/>
    <property type="match status" value="1"/>
</dbReference>
<keyword evidence="4 8" id="KW-0521">NADP</keyword>
<proteinExistence type="inferred from homology"/>
<gene>
    <name evidence="8" type="primary">hemA</name>
    <name evidence="12" type="ORF">FB473_000172</name>
</gene>
<dbReference type="RefSeq" id="WP_167163956.1">
    <property type="nucleotide sequence ID" value="NZ_BAAAOO010000012.1"/>
</dbReference>
<dbReference type="EMBL" id="JAAMOZ010000001">
    <property type="protein sequence ID" value="NIH55527.1"/>
    <property type="molecule type" value="Genomic_DNA"/>
</dbReference>
<dbReference type="InterPro" id="IPR036453">
    <property type="entry name" value="GluRdtase_dimer_dom_sf"/>
</dbReference>
<dbReference type="Gene3D" id="3.40.50.720">
    <property type="entry name" value="NAD(P)-binding Rossmann-like Domain"/>
    <property type="match status" value="1"/>
</dbReference>
<dbReference type="SUPFAM" id="SSF51735">
    <property type="entry name" value="NAD(P)-binding Rossmann-fold domains"/>
    <property type="match status" value="1"/>
</dbReference>
<comment type="catalytic activity">
    <reaction evidence="7 8">
        <text>(S)-4-amino-5-oxopentanoate + tRNA(Glu) + NADP(+) = L-glutamyl-tRNA(Glu) + NADPH + H(+)</text>
        <dbReference type="Rhea" id="RHEA:12344"/>
        <dbReference type="Rhea" id="RHEA-COMP:9663"/>
        <dbReference type="Rhea" id="RHEA-COMP:9680"/>
        <dbReference type="ChEBI" id="CHEBI:15378"/>
        <dbReference type="ChEBI" id="CHEBI:57501"/>
        <dbReference type="ChEBI" id="CHEBI:57783"/>
        <dbReference type="ChEBI" id="CHEBI:58349"/>
        <dbReference type="ChEBI" id="CHEBI:78442"/>
        <dbReference type="ChEBI" id="CHEBI:78520"/>
        <dbReference type="EC" id="1.2.1.70"/>
    </reaction>
</comment>
<comment type="pathway">
    <text evidence="1 8">Porphyrin-containing compound metabolism; protoporphyrin-IX biosynthesis; 5-aminolevulinate from L-glutamyl-tRNA(Glu): step 1/2.</text>
</comment>
<protein>
    <recommendedName>
        <fullName evidence="3 8">Glutamyl-tRNA reductase</fullName>
        <shortName evidence="8">GluTR</shortName>
        <ecNumber evidence="3 8">1.2.1.70</ecNumber>
    </recommendedName>
</protein>
<evidence type="ECO:0000256" key="6">
    <source>
        <dbReference type="ARBA" id="ARBA00023244"/>
    </source>
</evidence>
<dbReference type="NCBIfam" id="NF000750">
    <property type="entry name" value="PRK00045.3-4"/>
    <property type="match status" value="1"/>
</dbReference>
<dbReference type="HAMAP" id="MF_00087">
    <property type="entry name" value="Glu_tRNA_reductase"/>
    <property type="match status" value="1"/>
</dbReference>
<feature type="binding site" evidence="8">
    <location>
        <position position="118"/>
    </location>
    <ligand>
        <name>substrate</name>
    </ligand>
</feature>
<comment type="similarity">
    <text evidence="2 8">Belongs to the glutamyl-tRNA reductase family.</text>
</comment>
<evidence type="ECO:0000259" key="9">
    <source>
        <dbReference type="Pfam" id="PF00745"/>
    </source>
</evidence>
<evidence type="ECO:0000256" key="3">
    <source>
        <dbReference type="ARBA" id="ARBA00012970"/>
    </source>
</evidence>
<accession>A0ABX0SAW0</accession>
<dbReference type="SUPFAM" id="SSF69075">
    <property type="entry name" value="Glutamyl tRNA-reductase dimerization domain"/>
    <property type="match status" value="1"/>
</dbReference>
<evidence type="ECO:0000256" key="7">
    <source>
        <dbReference type="ARBA" id="ARBA00047464"/>
    </source>
</evidence>
<feature type="binding site" evidence="8">
    <location>
        <begin position="47"/>
        <end position="50"/>
    </location>
    <ligand>
        <name>substrate</name>
    </ligand>
</feature>
<reference evidence="12 13" key="1">
    <citation type="submission" date="2020-02" db="EMBL/GenBank/DDBJ databases">
        <title>Sequencing the genomes of 1000 actinobacteria strains.</title>
        <authorList>
            <person name="Klenk H.-P."/>
        </authorList>
    </citation>
    <scope>NUCLEOTIDE SEQUENCE [LARGE SCALE GENOMIC DNA]</scope>
    <source>
        <strain evidence="12 13">DSM 19609</strain>
    </source>
</reference>
<evidence type="ECO:0000256" key="8">
    <source>
        <dbReference type="HAMAP-Rule" id="MF_00087"/>
    </source>
</evidence>
<feature type="binding site" evidence="8">
    <location>
        <position position="107"/>
    </location>
    <ligand>
        <name>substrate</name>
    </ligand>
</feature>
<comment type="miscellaneous">
    <text evidence="8">During catalysis, the active site Cys acts as a nucleophile attacking the alpha-carbonyl group of tRNA-bound glutamate with the formation of a thioester intermediate between enzyme and glutamate, and the concomitant release of tRNA(Glu). The thioester intermediate is finally reduced by direct hydride transfer from NADPH, to form the product GSA.</text>
</comment>
<evidence type="ECO:0000256" key="2">
    <source>
        <dbReference type="ARBA" id="ARBA00005916"/>
    </source>
</evidence>
<comment type="subunit">
    <text evidence="8">Homodimer.</text>
</comment>
<dbReference type="EC" id="1.2.1.70" evidence="3 8"/>
<comment type="domain">
    <text evidence="8">Possesses an unusual extended V-shaped dimeric structure with each monomer consisting of three distinct domains arranged along a curved 'spinal' alpha-helix. The N-terminal catalytic domain specifically recognizes the glutamate moiety of the substrate. The second domain is the NADPH-binding domain, and the third C-terminal domain is responsible for dimerization.</text>
</comment>
<comment type="caution">
    <text evidence="12">The sequence shown here is derived from an EMBL/GenBank/DDBJ whole genome shotgun (WGS) entry which is preliminary data.</text>
</comment>
<sequence length="411" mass="42800">MSLFAAGVSHHHVPSDSISALACRADEIVSQLRQPDSGISGVVALATCNRFELYVDADGFHSTVDRIMAAIRQTVPGLDPAATDAFVVYAGQTVVEHLFEVTGGLDSMVVGEVEIIGQVRDALAGSTTVSPPLRRLFQHALTTSKAIASHTDLGSAGRSLASVGLDLACTRLGTWDQVNALVLGTGSYARVVVADLVRRGAGSISVHSRTGQAGRFAESHPVHPVEPAGLAAAVAAADLVVACSGQAGEILTADLVAATRAPEATILPVVDLSGGIDVASDLGRVPQVDLVTLDRIGASMPAEQTNAVADAHDIVTRAVATYLHVEEGRVASPAVTAIRSHVSQIIEQEIENASKQYSPETAEAIARSLRRVSNALLHTPSVRAAELARTGELDDFRHALHTLFGITVEAP</sequence>
<comment type="function">
    <text evidence="8">Catalyzes the NADPH-dependent reduction of glutamyl-tRNA(Glu) to glutamate 1-semialdehyde (GSA).</text>
</comment>
<dbReference type="InterPro" id="IPR000343">
    <property type="entry name" value="4pyrrol_synth_GluRdtase"/>
</dbReference>
<keyword evidence="13" id="KW-1185">Reference proteome</keyword>
<dbReference type="Proteomes" id="UP000749311">
    <property type="component" value="Unassembled WGS sequence"/>
</dbReference>
<dbReference type="Pfam" id="PF05201">
    <property type="entry name" value="GlutR_N"/>
    <property type="match status" value="1"/>
</dbReference>
<dbReference type="PROSITE" id="PS00747">
    <property type="entry name" value="GLUTR"/>
    <property type="match status" value="1"/>
</dbReference>
<dbReference type="InterPro" id="IPR036291">
    <property type="entry name" value="NAD(P)-bd_dom_sf"/>
</dbReference>
<keyword evidence="6 8" id="KW-0627">Porphyrin biosynthesis</keyword>
<evidence type="ECO:0000313" key="13">
    <source>
        <dbReference type="Proteomes" id="UP000749311"/>
    </source>
</evidence>
<evidence type="ECO:0000259" key="11">
    <source>
        <dbReference type="Pfam" id="PF05201"/>
    </source>
</evidence>